<feature type="compositionally biased region" description="Polar residues" evidence="1">
    <location>
        <begin position="858"/>
        <end position="877"/>
    </location>
</feature>
<feature type="compositionally biased region" description="Polar residues" evidence="1">
    <location>
        <begin position="400"/>
        <end position="409"/>
    </location>
</feature>
<reference evidence="3" key="1">
    <citation type="submission" date="2011-05" db="EMBL/GenBank/DDBJ databases">
        <authorList>
            <person name="Richards S.R."/>
            <person name="Qu J."/>
            <person name="Jiang H."/>
            <person name="Jhangiani S.N."/>
            <person name="Agravi P."/>
            <person name="Goodspeed R."/>
            <person name="Gross S."/>
            <person name="Mandapat C."/>
            <person name="Jackson L."/>
            <person name="Mathew T."/>
            <person name="Pu L."/>
            <person name="Thornton R."/>
            <person name="Saada N."/>
            <person name="Wilczek-Boney K.B."/>
            <person name="Lee S."/>
            <person name="Kovar C."/>
            <person name="Wu Y."/>
            <person name="Scherer S.E."/>
            <person name="Worley K.C."/>
            <person name="Muzny D.M."/>
            <person name="Gibbs R."/>
        </authorList>
    </citation>
    <scope>NUCLEOTIDE SEQUENCE</scope>
    <source>
        <strain evidence="3">Brora</strain>
    </source>
</reference>
<feature type="region of interest" description="Disordered" evidence="1">
    <location>
        <begin position="1014"/>
        <end position="1043"/>
    </location>
</feature>
<feature type="region of interest" description="Disordered" evidence="1">
    <location>
        <begin position="841"/>
        <end position="877"/>
    </location>
</feature>
<dbReference type="AlphaFoldDB" id="T1IGQ7"/>
<feature type="compositionally biased region" description="Basic and acidic residues" evidence="1">
    <location>
        <begin position="955"/>
        <end position="964"/>
    </location>
</feature>
<feature type="compositionally biased region" description="Basic and acidic residues" evidence="1">
    <location>
        <begin position="410"/>
        <end position="419"/>
    </location>
</feature>
<proteinExistence type="predicted"/>
<feature type="compositionally biased region" description="Polar residues" evidence="1">
    <location>
        <begin position="1014"/>
        <end position="1027"/>
    </location>
</feature>
<feature type="region of interest" description="Disordered" evidence="1">
    <location>
        <begin position="700"/>
        <end position="725"/>
    </location>
</feature>
<feature type="region of interest" description="Disordered" evidence="1">
    <location>
        <begin position="111"/>
        <end position="133"/>
    </location>
</feature>
<feature type="region of interest" description="Disordered" evidence="1">
    <location>
        <begin position="376"/>
        <end position="428"/>
    </location>
</feature>
<keyword evidence="3" id="KW-1185">Reference proteome</keyword>
<accession>T1IGQ7</accession>
<name>T1IGQ7_STRMM</name>
<feature type="compositionally biased region" description="Polar residues" evidence="1">
    <location>
        <begin position="966"/>
        <end position="977"/>
    </location>
</feature>
<reference evidence="2" key="2">
    <citation type="submission" date="2015-02" db="UniProtKB">
        <authorList>
            <consortium name="EnsemblMetazoa"/>
        </authorList>
    </citation>
    <scope>IDENTIFICATION</scope>
</reference>
<feature type="region of interest" description="Disordered" evidence="1">
    <location>
        <begin position="955"/>
        <end position="977"/>
    </location>
</feature>
<evidence type="ECO:0000313" key="3">
    <source>
        <dbReference type="Proteomes" id="UP000014500"/>
    </source>
</evidence>
<feature type="compositionally biased region" description="Basic and acidic residues" evidence="1">
    <location>
        <begin position="846"/>
        <end position="856"/>
    </location>
</feature>
<feature type="compositionally biased region" description="Basic and acidic residues" evidence="1">
    <location>
        <begin position="376"/>
        <end position="399"/>
    </location>
</feature>
<dbReference type="eggNOG" id="ENOG502STW1">
    <property type="taxonomic scope" value="Eukaryota"/>
</dbReference>
<protein>
    <submittedName>
        <fullName evidence="2">Uncharacterized protein</fullName>
    </submittedName>
</protein>
<dbReference type="Proteomes" id="UP000014500">
    <property type="component" value="Unassembled WGS sequence"/>
</dbReference>
<evidence type="ECO:0000256" key="1">
    <source>
        <dbReference type="SAM" id="MobiDB-lite"/>
    </source>
</evidence>
<dbReference type="EnsemblMetazoa" id="SMAR000004-RA">
    <property type="protein sequence ID" value="SMAR000004-PA"/>
    <property type="gene ID" value="SMAR000004"/>
</dbReference>
<dbReference type="HOGENOM" id="CLU_274605_0_0_1"/>
<sequence>TLNQKSTFIRTVQREVLRGGSCADSHGQRARLLNSHWWTINNRLNRNRDPNQTHLVPSVITGKTTSATAKMDYYAYTNPSYSDDEDEDQREECDYCPVNTRYTFLESITEETSDELLSEEESQTSWDETSDDEAVSVIHNDSCAKTNSNYPIPTEETNKGEQLDKWLEHSISLGERERCAMPAFDLDRTACFDTKTPLDETQWSAALDLHLENHYTRRSSSLEDFLIKEFEVNNDDLSSKLSFHDLEVESVECFNGFVKCCHARSLSDLTQSKTNDNLSEDSGFCDAAQAENDENEKKTFAIEVILEEDSDYEAPSTSYEDRDVNLLLREEWERSLESGRAATDDWLGLKIKPEMKMGKKSCSLRSLELDIASSDDRAACKHSESAERQLGKEARDQEGSRITSACSDSTRSRHMEGWQRKYTNTPPNWERRACDGDSHLAVSQGLVPSRSNSDSDSEVDKEDLVDCVFGGSEKGSLTVTSSESMSHLAVPRAGSIPRGVHFGQTPAKFQKCAAGLASIQNCDPEKVHVMIVNGKEGNERTAFLRVKEYMDLDDMQTSTAITLTPRNDTHHSACHQVERVNLDDDHICDTATRALEDSYHHMERAINYLQQDIYDRNTFYLHEPPINPSRNHIWNARQQYFDQSPPQPDINRIFDDFRKRAQDGRERAARSVQDLQAIDSSVRQEMKKITSPLPEIKQIKSSTTSSIPAPSKPRGEFLQASKQRSRSASYLETDIDSLLSRQVFHDTSINTDVPRNYNAQTKALSMLSLRQQREEHEERARSMEFLLDADNKVAAQPPENQLMYGGDEKRLSEAELRVRKSLRQLNVPEWFKNSPYKRGKKGFLLKKRDDDNDKKWQGLSSKTPSAPSVSYQSDGNGSVISSSSASAMIRINPPHCWRYPGGWSREDLHCSRSTSPMQDKGHGVMRWEGNSISTGSLQRAPPTVLTKQPYLGWRSSERLTRDDSNAESTPTNTSSNFYRSAAERLSAGPGYYALRYGSYASKPSSEECLTARTAVSSGTGASPTKTKPTCKPQIPIKPLSTPTVVHQNGNSKNAIHGYSNLKAADKPKSSRHKVVWMESSFVGVKPTTNNGKHIQDNKEEMNSSSFEKLHYEEVLVVYPLAFQENESKGPRFSLTGLEEVFNLLLAIPTKSSCSKINFLSKNDNDIS</sequence>
<organism evidence="2 3">
    <name type="scientific">Strigamia maritima</name>
    <name type="common">European centipede</name>
    <name type="synonym">Geophilus maritimus</name>
    <dbReference type="NCBI Taxonomy" id="126957"/>
    <lineage>
        <taxon>Eukaryota</taxon>
        <taxon>Metazoa</taxon>
        <taxon>Ecdysozoa</taxon>
        <taxon>Arthropoda</taxon>
        <taxon>Myriapoda</taxon>
        <taxon>Chilopoda</taxon>
        <taxon>Pleurostigmophora</taxon>
        <taxon>Geophilomorpha</taxon>
        <taxon>Linotaeniidae</taxon>
        <taxon>Strigamia</taxon>
    </lineage>
</organism>
<dbReference type="EMBL" id="JH429549">
    <property type="status" value="NOT_ANNOTATED_CDS"/>
    <property type="molecule type" value="Genomic_DNA"/>
</dbReference>
<evidence type="ECO:0000313" key="2">
    <source>
        <dbReference type="EnsemblMetazoa" id="SMAR000004-PA"/>
    </source>
</evidence>